<dbReference type="AlphaFoldDB" id="A0A4R6IEH6"/>
<dbReference type="Pfam" id="PF05368">
    <property type="entry name" value="NmrA"/>
    <property type="match status" value="1"/>
</dbReference>
<evidence type="ECO:0000256" key="2">
    <source>
        <dbReference type="ARBA" id="ARBA00023002"/>
    </source>
</evidence>
<keyword evidence="2" id="KW-0560">Oxidoreductase</keyword>
<dbReference type="EMBL" id="SNWM01000007">
    <property type="protein sequence ID" value="TDO19315.1"/>
    <property type="molecule type" value="Genomic_DNA"/>
</dbReference>
<gene>
    <name evidence="4" type="ORF">CLV32_4555</name>
</gene>
<evidence type="ECO:0000256" key="1">
    <source>
        <dbReference type="ARBA" id="ARBA00022857"/>
    </source>
</evidence>
<proteinExistence type="predicted"/>
<dbReference type="OrthoDB" id="319724at2"/>
<dbReference type="InterPro" id="IPR008030">
    <property type="entry name" value="NmrA-like"/>
</dbReference>
<dbReference type="SUPFAM" id="SSF51735">
    <property type="entry name" value="NAD(P)-binding Rossmann-fold domains"/>
    <property type="match status" value="1"/>
</dbReference>
<evidence type="ECO:0000313" key="4">
    <source>
        <dbReference type="EMBL" id="TDO19315.1"/>
    </source>
</evidence>
<name>A0A4R6IEH6_9SPHI</name>
<organism evidence="4 5">
    <name type="scientific">Pedobacter duraquae</name>
    <dbReference type="NCBI Taxonomy" id="425511"/>
    <lineage>
        <taxon>Bacteria</taxon>
        <taxon>Pseudomonadati</taxon>
        <taxon>Bacteroidota</taxon>
        <taxon>Sphingobacteriia</taxon>
        <taxon>Sphingobacteriales</taxon>
        <taxon>Sphingobacteriaceae</taxon>
        <taxon>Pedobacter</taxon>
    </lineage>
</organism>
<dbReference type="PANTHER" id="PTHR47706:SF1">
    <property type="entry name" value="CIPA-LIKE, PUTATIVE (AFU_ORTHOLOGUE AFUA_1G12460)-RELATED"/>
    <property type="match status" value="1"/>
</dbReference>
<comment type="caution">
    <text evidence="4">The sequence shown here is derived from an EMBL/GenBank/DDBJ whole genome shotgun (WGS) entry which is preliminary data.</text>
</comment>
<keyword evidence="1" id="KW-0521">NADP</keyword>
<dbReference type="PANTHER" id="PTHR47706">
    <property type="entry name" value="NMRA-LIKE FAMILY PROTEIN"/>
    <property type="match status" value="1"/>
</dbReference>
<keyword evidence="5" id="KW-1185">Reference proteome</keyword>
<dbReference type="InterPro" id="IPR036291">
    <property type="entry name" value="NAD(P)-bd_dom_sf"/>
</dbReference>
<dbReference type="Proteomes" id="UP000295499">
    <property type="component" value="Unassembled WGS sequence"/>
</dbReference>
<feature type="domain" description="NmrA-like" evidence="3">
    <location>
        <begin position="1"/>
        <end position="243"/>
    </location>
</feature>
<dbReference type="RefSeq" id="WP_133559149.1">
    <property type="nucleotide sequence ID" value="NZ_SNWM01000007.1"/>
</dbReference>
<reference evidence="4 5" key="1">
    <citation type="submission" date="2019-03" db="EMBL/GenBank/DDBJ databases">
        <title>Genomic Encyclopedia of Archaeal and Bacterial Type Strains, Phase II (KMG-II): from individual species to whole genera.</title>
        <authorList>
            <person name="Goeker M."/>
        </authorList>
    </citation>
    <scope>NUCLEOTIDE SEQUENCE [LARGE SCALE GENOMIC DNA]</scope>
    <source>
        <strain evidence="4 5">DSM 19034</strain>
    </source>
</reference>
<dbReference type="Gene3D" id="3.40.50.720">
    <property type="entry name" value="NAD(P)-binding Rossmann-like Domain"/>
    <property type="match status" value="1"/>
</dbReference>
<protein>
    <submittedName>
        <fullName evidence="4">NmrA-like family protein</fullName>
    </submittedName>
</protein>
<sequence>MKKSIIVAGATGNLGHKICRELIAKGAFVKAIVRNQTDPEKTASLVKLGVEVIEVDFNNLEAIAMACTGVACVVSALAGLSDVIIDIQKNILDAAVKAGVPRFIPSDFCTNYNDLIPGENRNFDLRRTFKTYLDSQRIQASSIFNGAFADILTYNTPVLNVKDQSIAYWGDKADWKLDFTTMDDTAAFTAEVALDDDAPRDLQIASFQISPKMIQADVKAATGAEFNLRQLSTLDDFKQSIVKQRAENPAGEKELYAKWQQAQYMYSMFSTHHDQLANGGYESLTWTDGLSFIKSFVTRR</sequence>
<dbReference type="GO" id="GO:0016491">
    <property type="term" value="F:oxidoreductase activity"/>
    <property type="evidence" value="ECO:0007669"/>
    <property type="project" value="UniProtKB-KW"/>
</dbReference>
<accession>A0A4R6IEH6</accession>
<evidence type="ECO:0000259" key="3">
    <source>
        <dbReference type="Pfam" id="PF05368"/>
    </source>
</evidence>
<dbReference type="InterPro" id="IPR051609">
    <property type="entry name" value="NmrA/Isoflavone_reductase-like"/>
</dbReference>
<dbReference type="Gene3D" id="3.90.25.10">
    <property type="entry name" value="UDP-galactose 4-epimerase, domain 1"/>
    <property type="match status" value="1"/>
</dbReference>
<evidence type="ECO:0000313" key="5">
    <source>
        <dbReference type="Proteomes" id="UP000295499"/>
    </source>
</evidence>